<keyword evidence="10 11" id="KW-0472">Membrane</keyword>
<evidence type="ECO:0000256" key="9">
    <source>
        <dbReference type="ARBA" id="ARBA00023065"/>
    </source>
</evidence>
<evidence type="ECO:0000256" key="8">
    <source>
        <dbReference type="ARBA" id="ARBA00022989"/>
    </source>
</evidence>
<feature type="transmembrane region" description="Helical" evidence="11">
    <location>
        <begin position="74"/>
        <end position="96"/>
    </location>
</feature>
<keyword evidence="4" id="KW-0050">Antiport</keyword>
<evidence type="ECO:0000259" key="12">
    <source>
        <dbReference type="PROSITE" id="PS51201"/>
    </source>
</evidence>
<feature type="transmembrane region" description="Helical" evidence="11">
    <location>
        <begin position="260"/>
        <end position="281"/>
    </location>
</feature>
<dbReference type="Pfam" id="PF00999">
    <property type="entry name" value="Na_H_Exchanger"/>
    <property type="match status" value="1"/>
</dbReference>
<comment type="similarity">
    <text evidence="2">Belongs to the monovalent cation:proton antiporter 2 (CPA2) transporter (TC 2.A.37) family.</text>
</comment>
<feature type="transmembrane region" description="Helical" evidence="11">
    <location>
        <begin position="133"/>
        <end position="152"/>
    </location>
</feature>
<dbReference type="InterPro" id="IPR038770">
    <property type="entry name" value="Na+/solute_symporter_sf"/>
</dbReference>
<keyword evidence="5" id="KW-0633">Potassium transport</keyword>
<evidence type="ECO:0000256" key="3">
    <source>
        <dbReference type="ARBA" id="ARBA00022448"/>
    </source>
</evidence>
<comment type="subcellular location">
    <subcellularLocation>
        <location evidence="1">Membrane</location>
        <topology evidence="1">Multi-pass membrane protein</topology>
    </subcellularLocation>
</comment>
<evidence type="ECO:0000313" key="13">
    <source>
        <dbReference type="EMBL" id="WCR12288.1"/>
    </source>
</evidence>
<feature type="transmembrane region" description="Helical" evidence="11">
    <location>
        <begin position="108"/>
        <end position="127"/>
    </location>
</feature>
<feature type="domain" description="RCK N-terminal" evidence="12">
    <location>
        <begin position="476"/>
        <end position="594"/>
    </location>
</feature>
<proteinExistence type="inferred from homology"/>
<keyword evidence="14" id="KW-1185">Reference proteome</keyword>
<keyword evidence="6 11" id="KW-0812">Transmembrane</keyword>
<evidence type="ECO:0000256" key="4">
    <source>
        <dbReference type="ARBA" id="ARBA00022449"/>
    </source>
</evidence>
<keyword evidence="8 11" id="KW-1133">Transmembrane helix</keyword>
<dbReference type="PANTHER" id="PTHR46157">
    <property type="entry name" value="K(+) EFFLUX ANTIPORTER 3, CHLOROPLASTIC"/>
    <property type="match status" value="1"/>
</dbReference>
<dbReference type="InterPro" id="IPR006153">
    <property type="entry name" value="Cation/H_exchanger_TM"/>
</dbReference>
<evidence type="ECO:0000256" key="5">
    <source>
        <dbReference type="ARBA" id="ARBA00022538"/>
    </source>
</evidence>
<keyword evidence="9" id="KW-0406">Ion transport</keyword>
<accession>A0ABY7SZH9</accession>
<dbReference type="PANTHER" id="PTHR46157:SF8">
    <property type="entry name" value="GLUTATHIONE-REGULATED POTASSIUM-EFFLUX SYSTEM PROTEIN"/>
    <property type="match status" value="1"/>
</dbReference>
<dbReference type="RefSeq" id="WP_272860397.1">
    <property type="nucleotide sequence ID" value="NZ_CP067134.1"/>
</dbReference>
<feature type="transmembrane region" description="Helical" evidence="11">
    <location>
        <begin position="221"/>
        <end position="248"/>
    </location>
</feature>
<dbReference type="InterPro" id="IPR004771">
    <property type="entry name" value="K/H_exchanger"/>
</dbReference>
<evidence type="ECO:0000256" key="6">
    <source>
        <dbReference type="ARBA" id="ARBA00022692"/>
    </source>
</evidence>
<dbReference type="Gene3D" id="3.40.50.720">
    <property type="entry name" value="NAD(P)-binding Rossmann-like Domain"/>
    <property type="match status" value="1"/>
</dbReference>
<evidence type="ECO:0000256" key="7">
    <source>
        <dbReference type="ARBA" id="ARBA00022958"/>
    </source>
</evidence>
<feature type="transmembrane region" description="Helical" evidence="11">
    <location>
        <begin position="346"/>
        <end position="364"/>
    </location>
</feature>
<sequence>MMRDMLSRRHRTLAGMDLTLRPPGMPRKPMPSAAPIVRPRVRAMARRAVLSGALALTSASAALAAEPAGQSTVLGLAGLEIAFLAALALIALACLFVPVSRALGLGTVIGYLVAGVVAGSALSLSFTEEPAELLHFAEFGVVLFLFVIGLEFRPARLWEMRGTIFGRGLAQVLACGAVLSVPALIYGLDWRAAMIVGLGLALSSTALVMREIDEKGQRNTAFGQTAIAVLLFEDLAIVPLLLLIAVLAPSGVDAAWTDNARALGLGLGAILLLIVVGRFALDPIFGAIARTRTPELMTAAALGVVVFAALVMAAAGLSYAMGAFIAGVMLAESSYRHEVEADIEPFRGLFMGLFFIAVGLSLDLNAVARNWLIIVLAVPLLVVLKSATVYAVNRLFGSTHQVALRIAFAMSQHGEFGFVLFAAAGAAMILPGDVASIAVTIVTLSMALSSQSDRVYRLIAGRRARETIDEDYSDAGGAVLVVGFGRVGQLVAQPLVARDIAVTLLDHDADRIREAGRFGARVHFGDGTRPEVLQAAGAGRAAAIVVATDDPDTTLRIVALVRRQFPNAALIVRAHDRIHAVRLACAGVPTDAIMRETQLSALSLGERTLRALGYSDSDASETVRQVRLRDEARLAEQTLAARDAQDRDAIVAAIVPEPIRRDAAAEGD</sequence>
<dbReference type="InterPro" id="IPR003148">
    <property type="entry name" value="RCK_N"/>
</dbReference>
<keyword evidence="3" id="KW-0813">Transport</keyword>
<evidence type="ECO:0000256" key="11">
    <source>
        <dbReference type="SAM" id="Phobius"/>
    </source>
</evidence>
<organism evidence="13 14">
    <name type="scientific">Paracoccus stylophorae</name>
    <dbReference type="NCBI Taxonomy" id="659350"/>
    <lineage>
        <taxon>Bacteria</taxon>
        <taxon>Pseudomonadati</taxon>
        <taxon>Pseudomonadota</taxon>
        <taxon>Alphaproteobacteria</taxon>
        <taxon>Rhodobacterales</taxon>
        <taxon>Paracoccaceae</taxon>
        <taxon>Paracoccus</taxon>
    </lineage>
</organism>
<dbReference type="Proteomes" id="UP001218412">
    <property type="component" value="Chromosome"/>
</dbReference>
<dbReference type="SUPFAM" id="SSF51735">
    <property type="entry name" value="NAD(P)-binding Rossmann-fold domains"/>
    <property type="match status" value="1"/>
</dbReference>
<feature type="transmembrane region" description="Helical" evidence="11">
    <location>
        <begin position="371"/>
        <end position="392"/>
    </location>
</feature>
<evidence type="ECO:0000256" key="2">
    <source>
        <dbReference type="ARBA" id="ARBA00005551"/>
    </source>
</evidence>
<dbReference type="Gene3D" id="1.20.1530.20">
    <property type="match status" value="1"/>
</dbReference>
<keyword evidence="7" id="KW-0630">Potassium</keyword>
<feature type="transmembrane region" description="Helical" evidence="11">
    <location>
        <begin position="302"/>
        <end position="326"/>
    </location>
</feature>
<feature type="transmembrane region" description="Helical" evidence="11">
    <location>
        <begin position="418"/>
        <end position="448"/>
    </location>
</feature>
<gene>
    <name evidence="13" type="ORF">JHW45_08250</name>
</gene>
<dbReference type="EMBL" id="CP067134">
    <property type="protein sequence ID" value="WCR12288.1"/>
    <property type="molecule type" value="Genomic_DNA"/>
</dbReference>
<evidence type="ECO:0000313" key="14">
    <source>
        <dbReference type="Proteomes" id="UP001218412"/>
    </source>
</evidence>
<dbReference type="InterPro" id="IPR036291">
    <property type="entry name" value="NAD(P)-bd_dom_sf"/>
</dbReference>
<feature type="transmembrane region" description="Helical" evidence="11">
    <location>
        <begin position="192"/>
        <end position="209"/>
    </location>
</feature>
<evidence type="ECO:0000256" key="10">
    <source>
        <dbReference type="ARBA" id="ARBA00023136"/>
    </source>
</evidence>
<dbReference type="PROSITE" id="PS51201">
    <property type="entry name" value="RCK_N"/>
    <property type="match status" value="1"/>
</dbReference>
<feature type="transmembrane region" description="Helical" evidence="11">
    <location>
        <begin position="164"/>
        <end position="186"/>
    </location>
</feature>
<dbReference type="NCBIfam" id="TIGR00932">
    <property type="entry name" value="2a37"/>
    <property type="match status" value="1"/>
</dbReference>
<evidence type="ECO:0000256" key="1">
    <source>
        <dbReference type="ARBA" id="ARBA00004141"/>
    </source>
</evidence>
<name>A0ABY7SZH9_9RHOB</name>
<dbReference type="Pfam" id="PF02254">
    <property type="entry name" value="TrkA_N"/>
    <property type="match status" value="1"/>
</dbReference>
<protein>
    <submittedName>
        <fullName evidence="13">Cation:proton antiporter</fullName>
    </submittedName>
</protein>
<reference evidence="13 14" key="1">
    <citation type="submission" date="2021-01" db="EMBL/GenBank/DDBJ databases">
        <title>Biogeographic distribution of Paracoccus.</title>
        <authorList>
            <person name="Hollensteiner J."/>
            <person name="Leineberger J."/>
            <person name="Brinkhoff T."/>
            <person name="Daniel R."/>
        </authorList>
    </citation>
    <scope>NUCLEOTIDE SEQUENCE [LARGE SCALE GENOMIC DNA]</scope>
    <source>
        <strain evidence="13 14">LMG25392</strain>
    </source>
</reference>